<dbReference type="AlphaFoldDB" id="A0A2V2VM86"/>
<dbReference type="Pfam" id="PF00078">
    <property type="entry name" value="RVT_1"/>
    <property type="match status" value="1"/>
</dbReference>
<organism evidence="2 3">
    <name type="scientific">Trypanosoma cruzi</name>
    <dbReference type="NCBI Taxonomy" id="5693"/>
    <lineage>
        <taxon>Eukaryota</taxon>
        <taxon>Discoba</taxon>
        <taxon>Euglenozoa</taxon>
        <taxon>Kinetoplastea</taxon>
        <taxon>Metakinetoplastina</taxon>
        <taxon>Trypanosomatida</taxon>
        <taxon>Trypanosomatidae</taxon>
        <taxon>Trypanosoma</taxon>
        <taxon>Schizotrypanum</taxon>
    </lineage>
</organism>
<sequence>MEQDKTAAEAAYNAHTLPHLETVCFEPNVPEKRRNEIKPYAVAPLCFWKPARKDLEPHPARGGDIFTAWRRRTLILWNRLCSALNLAAYAPCLGNRQICLFVILCGFTCHTALYCCCCCSLHSFGSWWLGNGSVFPPYVLDVTIRDSLLGSAPGPGDMLNEFLHRLGPVAHGTLRTMIYNSFANGSLPGSWKMGDAIPIPKPGKGPCRPESHRTITLLYALPKLIERMLHRRLSALLPQHPRQFGFAPSRSASDVVTLVIDKITRGLNEFGTVEYERPGDDAPTGRPRRHRSLVVLIDISTVFDTIDHGKLFCMLDRLLRLGLRTKRWLHNYLRGRRVRVCTREQHSRKQLASAGAPQGGVPGSKLFLYCVDDLPHRMGNLYSAASFMHADDLTLVASGADIHACAAAMPPSLSLTTTWAAEQNLKINVAKSEAALFYISSRTHGLTRTQSISILAMVTYVFSHARCACWKPRLIAFLILARTPPPLQSRPCHAAINCVWSQRRARPITPCDSFRLDTSTVCHCIVARQLSHALPTTTSVIWKYGVATVVKHLFSLAQQRKIHLST</sequence>
<dbReference type="VEuPathDB" id="TriTrypDB:C4B63_15g256"/>
<dbReference type="VEuPathDB" id="TriTrypDB:TCSYLVIO_007822"/>
<dbReference type="VEuPathDB" id="TriTrypDB:TcCL_NonESM09147"/>
<dbReference type="VEuPathDB" id="TriTrypDB:Tc_MARK_8787"/>
<dbReference type="VEuPathDB" id="TriTrypDB:TcBrA4_0107930"/>
<dbReference type="VEuPathDB" id="TriTrypDB:TcG_10757"/>
<dbReference type="VEuPathDB" id="TriTrypDB:TcCLB.509259.126"/>
<dbReference type="PROSITE" id="PS50878">
    <property type="entry name" value="RT_POL"/>
    <property type="match status" value="1"/>
</dbReference>
<protein>
    <recommendedName>
        <fullName evidence="1">Reverse transcriptase domain-containing protein</fullName>
    </recommendedName>
</protein>
<dbReference type="VEuPathDB" id="TriTrypDB:TcCLB.510175.125"/>
<feature type="domain" description="Reverse transcriptase" evidence="1">
    <location>
        <begin position="180"/>
        <end position="454"/>
    </location>
</feature>
<dbReference type="PANTHER" id="PTHR19446">
    <property type="entry name" value="REVERSE TRANSCRIPTASES"/>
    <property type="match status" value="1"/>
</dbReference>
<dbReference type="Proteomes" id="UP000246121">
    <property type="component" value="Unassembled WGS sequence"/>
</dbReference>
<dbReference type="VEuPathDB" id="TriTrypDB:C3747_4g336"/>
<dbReference type="InterPro" id="IPR043502">
    <property type="entry name" value="DNA/RNA_pol_sf"/>
</dbReference>
<dbReference type="InterPro" id="IPR000477">
    <property type="entry name" value="RT_dom"/>
</dbReference>
<comment type="caution">
    <text evidence="2">The sequence shown here is derived from an EMBL/GenBank/DDBJ whole genome shotgun (WGS) entry which is preliminary data.</text>
</comment>
<dbReference type="VEuPathDB" id="TriTrypDB:TcBrA4_0024410"/>
<evidence type="ECO:0000259" key="1">
    <source>
        <dbReference type="PROSITE" id="PS50878"/>
    </source>
</evidence>
<dbReference type="VEuPathDB" id="TriTrypDB:TcCL_NonESM10529"/>
<dbReference type="VEuPathDB" id="TriTrypDB:Tc_MARK_1552"/>
<proteinExistence type="predicted"/>
<dbReference type="VEuPathDB" id="TriTrypDB:TcYC6_0038370"/>
<dbReference type="VEuPathDB" id="TriTrypDB:ECC02_010476"/>
<dbReference type="EMBL" id="PRFA01000015">
    <property type="protein sequence ID" value="PWU97549.1"/>
    <property type="molecule type" value="Genomic_DNA"/>
</dbReference>
<dbReference type="VEuPathDB" id="TriTrypDB:TcG_10704"/>
<dbReference type="VEuPathDB" id="TriTrypDB:TCDM_12452"/>
<gene>
    <name evidence="2" type="ORF">C4B63_15g256</name>
</gene>
<name>A0A2V2VM86_TRYCR</name>
<dbReference type="VEuPathDB" id="TriTrypDB:TcYC6_0065110"/>
<evidence type="ECO:0000313" key="3">
    <source>
        <dbReference type="Proteomes" id="UP000246121"/>
    </source>
</evidence>
<dbReference type="VEuPathDB" id="TriTrypDB:TcCLB.508427.10"/>
<evidence type="ECO:0000313" key="2">
    <source>
        <dbReference type="EMBL" id="PWU97549.1"/>
    </source>
</evidence>
<dbReference type="VEuPathDB" id="TriTrypDB:TCSYLVIO_007823"/>
<dbReference type="SUPFAM" id="SSF56672">
    <property type="entry name" value="DNA/RNA polymerases"/>
    <property type="match status" value="1"/>
</dbReference>
<reference evidence="2 3" key="1">
    <citation type="journal article" date="2018" name="Microb. Genom.">
        <title>Expanding an expanded genome: long-read sequencing of Trypanosoma cruzi.</title>
        <authorList>
            <person name="Berna L."/>
            <person name="Rodriguez M."/>
            <person name="Chiribao M.L."/>
            <person name="Parodi-Talice A."/>
            <person name="Pita S."/>
            <person name="Rijo G."/>
            <person name="Alvarez-Valin F."/>
            <person name="Robello C."/>
        </authorList>
    </citation>
    <scope>NUCLEOTIDE SEQUENCE [LARGE SCALE GENOMIC DNA]</scope>
    <source>
        <strain evidence="2 3">Dm28c</strain>
    </source>
</reference>
<accession>A0A2V2VM86</accession>